<evidence type="ECO:0000313" key="2">
    <source>
        <dbReference type="EMBL" id="SDC56537.1"/>
    </source>
</evidence>
<dbReference type="RefSeq" id="WP_092820225.1">
    <property type="nucleotide sequence ID" value="NZ_BAABKJ010000013.1"/>
</dbReference>
<keyword evidence="3" id="KW-1185">Reference proteome</keyword>
<keyword evidence="1" id="KW-0472">Membrane</keyword>
<name>A0A1G6MMS4_9GAMM</name>
<evidence type="ECO:0000313" key="3">
    <source>
        <dbReference type="Proteomes" id="UP000243468"/>
    </source>
</evidence>
<protein>
    <submittedName>
        <fullName evidence="2">Uncharacterized protein</fullName>
    </submittedName>
</protein>
<reference evidence="3" key="1">
    <citation type="submission" date="2016-09" db="EMBL/GenBank/DDBJ databases">
        <authorList>
            <person name="Varghese N."/>
            <person name="Submissions S."/>
        </authorList>
    </citation>
    <scope>NUCLEOTIDE SEQUENCE [LARGE SCALE GENOMIC DNA]</scope>
    <source>
        <strain evidence="3">ANC 4667</strain>
    </source>
</reference>
<accession>A0A1G6MMS4</accession>
<feature type="transmembrane region" description="Helical" evidence="1">
    <location>
        <begin position="37"/>
        <end position="56"/>
    </location>
</feature>
<feature type="transmembrane region" description="Helical" evidence="1">
    <location>
        <begin position="86"/>
        <end position="103"/>
    </location>
</feature>
<keyword evidence="1" id="KW-0812">Transmembrane</keyword>
<dbReference type="Proteomes" id="UP000243468">
    <property type="component" value="Unassembled WGS sequence"/>
</dbReference>
<dbReference type="EMBL" id="FMYO01000008">
    <property type="protein sequence ID" value="SDC56537.1"/>
    <property type="molecule type" value="Genomic_DNA"/>
</dbReference>
<keyword evidence="1" id="KW-1133">Transmembrane helix</keyword>
<dbReference type="STRING" id="1226327.SAMN05421732_10899"/>
<dbReference type="AlphaFoldDB" id="A0A1G6MMS4"/>
<organism evidence="2 3">
    <name type="scientific">Acinetobacter kookii</name>
    <dbReference type="NCBI Taxonomy" id="1226327"/>
    <lineage>
        <taxon>Bacteria</taxon>
        <taxon>Pseudomonadati</taxon>
        <taxon>Pseudomonadota</taxon>
        <taxon>Gammaproteobacteria</taxon>
        <taxon>Moraxellales</taxon>
        <taxon>Moraxellaceae</taxon>
        <taxon>Acinetobacter</taxon>
    </lineage>
</organism>
<proteinExistence type="predicted"/>
<gene>
    <name evidence="2" type="ORF">SAMN05421732_10899</name>
</gene>
<sequence length="105" mass="11692">MRTATLIFQYACFAFALFLTYQIATSWNLPEYKLMDIVSDIGSILICIDLGVFLHFNKSLAALKNKEASQQPAAQVSTVEKITRKLGHLGIMLILCGWVVPIINS</sequence>
<evidence type="ECO:0000256" key="1">
    <source>
        <dbReference type="SAM" id="Phobius"/>
    </source>
</evidence>
<feature type="transmembrane region" description="Helical" evidence="1">
    <location>
        <begin position="7"/>
        <end position="25"/>
    </location>
</feature>
<dbReference type="OrthoDB" id="6707509at2"/>